<feature type="domain" description="Letm1 RBD" evidence="8">
    <location>
        <begin position="108"/>
        <end position="157"/>
    </location>
</feature>
<protein>
    <recommendedName>
        <fullName evidence="8">Letm1 RBD domain-containing protein</fullName>
    </recommendedName>
</protein>
<evidence type="ECO:0000256" key="2">
    <source>
        <dbReference type="ARBA" id="ARBA00022692"/>
    </source>
</evidence>
<dbReference type="InterPro" id="IPR044202">
    <property type="entry name" value="LETM1/MDM38-like"/>
</dbReference>
<evidence type="ECO:0000256" key="5">
    <source>
        <dbReference type="ARBA" id="ARBA00023128"/>
    </source>
</evidence>
<feature type="transmembrane region" description="Helical" evidence="7">
    <location>
        <begin position="114"/>
        <end position="133"/>
    </location>
</feature>
<keyword evidence="3" id="KW-0999">Mitochondrion inner membrane</keyword>
<organism evidence="9 10">
    <name type="scientific">Nepenthes gracilis</name>
    <name type="common">Slender pitcher plant</name>
    <dbReference type="NCBI Taxonomy" id="150966"/>
    <lineage>
        <taxon>Eukaryota</taxon>
        <taxon>Viridiplantae</taxon>
        <taxon>Streptophyta</taxon>
        <taxon>Embryophyta</taxon>
        <taxon>Tracheophyta</taxon>
        <taxon>Spermatophyta</taxon>
        <taxon>Magnoliopsida</taxon>
        <taxon>eudicotyledons</taxon>
        <taxon>Gunneridae</taxon>
        <taxon>Pentapetalae</taxon>
        <taxon>Caryophyllales</taxon>
        <taxon>Nepenthaceae</taxon>
        <taxon>Nepenthes</taxon>
    </lineage>
</organism>
<evidence type="ECO:0000256" key="1">
    <source>
        <dbReference type="ARBA" id="ARBA00004434"/>
    </source>
</evidence>
<evidence type="ECO:0000256" key="3">
    <source>
        <dbReference type="ARBA" id="ARBA00022792"/>
    </source>
</evidence>
<gene>
    <name evidence="9" type="ORF">Nepgr_012350</name>
</gene>
<evidence type="ECO:0000313" key="10">
    <source>
        <dbReference type="Proteomes" id="UP001279734"/>
    </source>
</evidence>
<keyword evidence="5" id="KW-0496">Mitochondrion</keyword>
<sequence length="183" mass="21337">MDMVLRIKQTKKKKTSNDRSIEDGNKSEMPVLRECSMKIKRNPGGMRRHFIKWFHRYHFESPFLLLVGLCQFCYFRAKQQQESQKSDKPILQRVWAMLLGIGPALKAVASMSRLVPFAVFIIVPFMEFLLPVFLKLFPNMLPSTFQDMMKEQVMVRVAVASNVLNALFLLLFLRKGTHQIKVN</sequence>
<comment type="subcellular location">
    <subcellularLocation>
        <location evidence="1">Mitochondrion inner membrane</location>
        <topology evidence="1">Single-pass membrane protein</topology>
    </subcellularLocation>
</comment>
<dbReference type="GO" id="GO:0043022">
    <property type="term" value="F:ribosome binding"/>
    <property type="evidence" value="ECO:0007669"/>
    <property type="project" value="InterPro"/>
</dbReference>
<evidence type="ECO:0000256" key="4">
    <source>
        <dbReference type="ARBA" id="ARBA00022989"/>
    </source>
</evidence>
<evidence type="ECO:0000256" key="7">
    <source>
        <dbReference type="SAM" id="Phobius"/>
    </source>
</evidence>
<dbReference type="PANTHER" id="PTHR14009">
    <property type="entry name" value="LEUCINE ZIPPER-EF-HAND CONTAINING TRANSMEMBRANE PROTEIN"/>
    <property type="match status" value="1"/>
</dbReference>
<dbReference type="GO" id="GO:0030003">
    <property type="term" value="P:intracellular monoatomic cation homeostasis"/>
    <property type="evidence" value="ECO:0007669"/>
    <property type="project" value="TreeGrafter"/>
</dbReference>
<accession>A0AAD3SH08</accession>
<comment type="caution">
    <text evidence="9">The sequence shown here is derived from an EMBL/GenBank/DDBJ whole genome shotgun (WGS) entry which is preliminary data.</text>
</comment>
<keyword evidence="4 7" id="KW-1133">Transmembrane helix</keyword>
<reference evidence="9" key="1">
    <citation type="submission" date="2023-05" db="EMBL/GenBank/DDBJ databases">
        <title>Nepenthes gracilis genome sequencing.</title>
        <authorList>
            <person name="Fukushima K."/>
        </authorList>
    </citation>
    <scope>NUCLEOTIDE SEQUENCE</scope>
    <source>
        <strain evidence="9">SING2019-196</strain>
    </source>
</reference>
<keyword evidence="10" id="KW-1185">Reference proteome</keyword>
<evidence type="ECO:0000256" key="6">
    <source>
        <dbReference type="ARBA" id="ARBA00023136"/>
    </source>
</evidence>
<dbReference type="GO" id="GO:0005743">
    <property type="term" value="C:mitochondrial inner membrane"/>
    <property type="evidence" value="ECO:0007669"/>
    <property type="project" value="UniProtKB-SubCell"/>
</dbReference>
<dbReference type="PANTHER" id="PTHR14009:SF31">
    <property type="entry name" value="MITOCHONDRIAL PROTON_CALCIUM EXCHANGER PROTEIN"/>
    <property type="match status" value="1"/>
</dbReference>
<feature type="transmembrane region" description="Helical" evidence="7">
    <location>
        <begin position="153"/>
        <end position="173"/>
    </location>
</feature>
<dbReference type="EMBL" id="BSYO01000010">
    <property type="protein sequence ID" value="GMH10509.1"/>
    <property type="molecule type" value="Genomic_DNA"/>
</dbReference>
<dbReference type="AlphaFoldDB" id="A0AAD3SH08"/>
<proteinExistence type="predicted"/>
<dbReference type="InterPro" id="IPR033122">
    <property type="entry name" value="LETM1-like_RBD"/>
</dbReference>
<evidence type="ECO:0000259" key="8">
    <source>
        <dbReference type="Pfam" id="PF07766"/>
    </source>
</evidence>
<keyword evidence="6 7" id="KW-0472">Membrane</keyword>
<dbReference type="Proteomes" id="UP001279734">
    <property type="component" value="Unassembled WGS sequence"/>
</dbReference>
<dbReference type="Pfam" id="PF07766">
    <property type="entry name" value="LETM1_RBD"/>
    <property type="match status" value="1"/>
</dbReference>
<name>A0AAD3SH08_NEPGR</name>
<keyword evidence="2 7" id="KW-0812">Transmembrane</keyword>
<evidence type="ECO:0000313" key="9">
    <source>
        <dbReference type="EMBL" id="GMH10509.1"/>
    </source>
</evidence>